<dbReference type="Gene3D" id="2.40.420.20">
    <property type="match status" value="1"/>
</dbReference>
<evidence type="ECO:0000313" key="5">
    <source>
        <dbReference type="EMBL" id="MFK3866479.1"/>
    </source>
</evidence>
<dbReference type="Proteomes" id="UP001620262">
    <property type="component" value="Unassembled WGS sequence"/>
</dbReference>
<comment type="caution">
    <text evidence="5">The sequence shown here is derived from an EMBL/GenBank/DDBJ whole genome shotgun (WGS) entry which is preliminary data.</text>
</comment>
<comment type="similarity">
    <text evidence="1">Belongs to the membrane fusion protein (MFP) (TC 8.A.1) family.</text>
</comment>
<feature type="domain" description="CusB-like beta-barrel" evidence="4">
    <location>
        <begin position="218"/>
        <end position="287"/>
    </location>
</feature>
<dbReference type="NCBIfam" id="TIGR01730">
    <property type="entry name" value="RND_mfp"/>
    <property type="match status" value="1"/>
</dbReference>
<name>A0ABW8L5Z3_9GAMM</name>
<dbReference type="PANTHER" id="PTHR30469:SF15">
    <property type="entry name" value="HLYD FAMILY OF SECRETION PROTEINS"/>
    <property type="match status" value="1"/>
</dbReference>
<dbReference type="Pfam" id="PF25954">
    <property type="entry name" value="Beta-barrel_RND_2"/>
    <property type="match status" value="1"/>
</dbReference>
<evidence type="ECO:0000259" key="4">
    <source>
        <dbReference type="Pfam" id="PF25954"/>
    </source>
</evidence>
<dbReference type="Pfam" id="PF25917">
    <property type="entry name" value="BSH_RND"/>
    <property type="match status" value="1"/>
</dbReference>
<evidence type="ECO:0000313" key="6">
    <source>
        <dbReference type="Proteomes" id="UP001620262"/>
    </source>
</evidence>
<dbReference type="EMBL" id="JBJDOT010000048">
    <property type="protein sequence ID" value="MFK3866479.1"/>
    <property type="molecule type" value="Genomic_DNA"/>
</dbReference>
<keyword evidence="2" id="KW-1133">Transmembrane helix</keyword>
<proteinExistence type="inferred from homology"/>
<dbReference type="RefSeq" id="WP_145241951.1">
    <property type="nucleotide sequence ID" value="NZ_CAXYCB010000003.1"/>
</dbReference>
<feature type="domain" description="Multidrug resistance protein MdtA-like barrel-sandwich hybrid" evidence="3">
    <location>
        <begin position="72"/>
        <end position="205"/>
    </location>
</feature>
<protein>
    <submittedName>
        <fullName evidence="5">Efflux RND transporter periplasmic adaptor subunit</fullName>
    </submittedName>
</protein>
<keyword evidence="2" id="KW-0812">Transmembrane</keyword>
<evidence type="ECO:0000256" key="1">
    <source>
        <dbReference type="ARBA" id="ARBA00009477"/>
    </source>
</evidence>
<dbReference type="Gene3D" id="1.10.287.470">
    <property type="entry name" value="Helix hairpin bin"/>
    <property type="match status" value="1"/>
</dbReference>
<reference evidence="5 6" key="1">
    <citation type="submission" date="2024-11" db="EMBL/GenBank/DDBJ databases">
        <title>The Natural Products Discovery Center: Release of the First 8490 Sequenced Strains for Exploring Actinobacteria Biosynthetic Diversity.</title>
        <authorList>
            <person name="Kalkreuter E."/>
            <person name="Kautsar S.A."/>
            <person name="Yang D."/>
            <person name="Bader C.D."/>
            <person name="Teijaro C.N."/>
            <person name="Fluegel L."/>
            <person name="Davis C.M."/>
            <person name="Simpson J.R."/>
            <person name="Lauterbach L."/>
            <person name="Steele A.D."/>
            <person name="Gui C."/>
            <person name="Meng S."/>
            <person name="Li G."/>
            <person name="Viehrig K."/>
            <person name="Ye F."/>
            <person name="Su P."/>
            <person name="Kiefer A.F."/>
            <person name="Nichols A."/>
            <person name="Cepeda A.J."/>
            <person name="Yan W."/>
            <person name="Fan B."/>
            <person name="Jiang Y."/>
            <person name="Adhikari A."/>
            <person name="Zheng C.-J."/>
            <person name="Schuster L."/>
            <person name="Cowan T.M."/>
            <person name="Smanski M.J."/>
            <person name="Chevrette M.G."/>
            <person name="De Carvalho L.P.S."/>
            <person name="Shen B."/>
        </authorList>
    </citation>
    <scope>NUCLEOTIDE SEQUENCE [LARGE SCALE GENOMIC DNA]</scope>
    <source>
        <strain evidence="5 6">NPDC078403</strain>
    </source>
</reference>
<dbReference type="Gene3D" id="2.40.50.100">
    <property type="match status" value="1"/>
</dbReference>
<accession>A0ABW8L5Z3</accession>
<evidence type="ECO:0000259" key="3">
    <source>
        <dbReference type="Pfam" id="PF25917"/>
    </source>
</evidence>
<keyword evidence="2" id="KW-0472">Membrane</keyword>
<dbReference type="InterPro" id="IPR006143">
    <property type="entry name" value="RND_pump_MFP"/>
</dbReference>
<dbReference type="PANTHER" id="PTHR30469">
    <property type="entry name" value="MULTIDRUG RESISTANCE PROTEIN MDTA"/>
    <property type="match status" value="1"/>
</dbReference>
<gene>
    <name evidence="5" type="ORF">ACI2JU_21785</name>
</gene>
<dbReference type="SUPFAM" id="SSF111369">
    <property type="entry name" value="HlyD-like secretion proteins"/>
    <property type="match status" value="1"/>
</dbReference>
<keyword evidence="6" id="KW-1185">Reference proteome</keyword>
<sequence>MQGKSKLFGSIIALLVIIVAVLYMAGSFSNKQAAGNKPVLATTYEGKVATVELTAIKRSEDVPGTVIAKQNTQISSRVMAQVERLNVRAGDSVVQGDVLITLQQDDFKAQLAQSDAQIKAIQASLTQADKQLKRVTDLYSQGLVSVSDNDEAKAKFDNLTASLAVAKQQQTQAQVALEFTRIKAPISGVVVERLVEPGDTAVPGSPLLALYNPQQLQLEFNVRERQAISLTLGQSLTVSLPSLNITAVAVVSEIVPIADSAARSMLIRLELPTQSNLMPGLYAQLHLPLDTEQGILIEPSWVHEYGQLAMVYVINEQKIERRFVRLGEVINAKQHIIAGLNAGDTLAVDFKPK</sequence>
<feature type="transmembrane region" description="Helical" evidence="2">
    <location>
        <begin position="7"/>
        <end position="26"/>
    </location>
</feature>
<dbReference type="InterPro" id="IPR058792">
    <property type="entry name" value="Beta-barrel_RND_2"/>
</dbReference>
<evidence type="ECO:0000256" key="2">
    <source>
        <dbReference type="SAM" id="Phobius"/>
    </source>
</evidence>
<organism evidence="5 6">
    <name type="scientific">Pseudoalteromonas rhizosphaerae</name>
    <dbReference type="NCBI Taxonomy" id="2518973"/>
    <lineage>
        <taxon>Bacteria</taxon>
        <taxon>Pseudomonadati</taxon>
        <taxon>Pseudomonadota</taxon>
        <taxon>Gammaproteobacteria</taxon>
        <taxon>Alteromonadales</taxon>
        <taxon>Pseudoalteromonadaceae</taxon>
        <taxon>Pseudoalteromonas</taxon>
    </lineage>
</organism>
<dbReference type="Gene3D" id="2.40.30.170">
    <property type="match status" value="1"/>
</dbReference>
<dbReference type="InterPro" id="IPR058625">
    <property type="entry name" value="MdtA-like_BSH"/>
</dbReference>